<name>A0A9D1SSY2_9FIRM</name>
<dbReference type="Proteomes" id="UP000824128">
    <property type="component" value="Unassembled WGS sequence"/>
</dbReference>
<gene>
    <name evidence="2" type="ORF">IAD24_02455</name>
</gene>
<dbReference type="AlphaFoldDB" id="A0A9D1SSY2"/>
<reference evidence="2" key="1">
    <citation type="submission" date="2020-10" db="EMBL/GenBank/DDBJ databases">
        <authorList>
            <person name="Gilroy R."/>
        </authorList>
    </citation>
    <scope>NUCLEOTIDE SEQUENCE</scope>
    <source>
        <strain evidence="2">ChiGjej2B2-16831</strain>
    </source>
</reference>
<dbReference type="EMBL" id="DVNZ01000078">
    <property type="protein sequence ID" value="HIU93999.1"/>
    <property type="molecule type" value="Genomic_DNA"/>
</dbReference>
<evidence type="ECO:0000256" key="1">
    <source>
        <dbReference type="SAM" id="MobiDB-lite"/>
    </source>
</evidence>
<sequence length="100" mass="10775">MDGIPEPPPDARSPHYHNIFSRKCKVFVSALKTFFTGSAARAAGAAVSCARARGGFRARIAKTGAAMVYYCRYGEDEETGLEAHPRRAADHRGAGGVRHL</sequence>
<proteinExistence type="predicted"/>
<accession>A0A9D1SSY2</accession>
<feature type="region of interest" description="Disordered" evidence="1">
    <location>
        <begin position="81"/>
        <end position="100"/>
    </location>
</feature>
<feature type="compositionally biased region" description="Basic and acidic residues" evidence="1">
    <location>
        <begin position="81"/>
        <end position="93"/>
    </location>
</feature>
<comment type="caution">
    <text evidence="2">The sequence shown here is derived from an EMBL/GenBank/DDBJ whole genome shotgun (WGS) entry which is preliminary data.</text>
</comment>
<organism evidence="2 3">
    <name type="scientific">Candidatus Aphodomorpha intestinavium</name>
    <dbReference type="NCBI Taxonomy" id="2840672"/>
    <lineage>
        <taxon>Bacteria</taxon>
        <taxon>Bacillati</taxon>
        <taxon>Bacillota</taxon>
        <taxon>Clostridia</taxon>
        <taxon>Eubacteriales</taxon>
        <taxon>Candidatus Aphodomorpha</taxon>
    </lineage>
</organism>
<evidence type="ECO:0000313" key="2">
    <source>
        <dbReference type="EMBL" id="HIU93999.1"/>
    </source>
</evidence>
<reference evidence="2" key="2">
    <citation type="journal article" date="2021" name="PeerJ">
        <title>Extensive microbial diversity within the chicken gut microbiome revealed by metagenomics and culture.</title>
        <authorList>
            <person name="Gilroy R."/>
            <person name="Ravi A."/>
            <person name="Getino M."/>
            <person name="Pursley I."/>
            <person name="Horton D.L."/>
            <person name="Alikhan N.F."/>
            <person name="Baker D."/>
            <person name="Gharbi K."/>
            <person name="Hall N."/>
            <person name="Watson M."/>
            <person name="Adriaenssens E.M."/>
            <person name="Foster-Nyarko E."/>
            <person name="Jarju S."/>
            <person name="Secka A."/>
            <person name="Antonio M."/>
            <person name="Oren A."/>
            <person name="Chaudhuri R.R."/>
            <person name="La Ragione R."/>
            <person name="Hildebrand F."/>
            <person name="Pallen M.J."/>
        </authorList>
    </citation>
    <scope>NUCLEOTIDE SEQUENCE</scope>
    <source>
        <strain evidence="2">ChiGjej2B2-16831</strain>
    </source>
</reference>
<evidence type="ECO:0000313" key="3">
    <source>
        <dbReference type="Proteomes" id="UP000824128"/>
    </source>
</evidence>
<protein>
    <submittedName>
        <fullName evidence="2">Uncharacterized protein</fullName>
    </submittedName>
</protein>